<dbReference type="InterPro" id="IPR033124">
    <property type="entry name" value="Ser_caboxypep_his_AS"/>
</dbReference>
<evidence type="ECO:0000256" key="4">
    <source>
        <dbReference type="ARBA" id="ARBA00022645"/>
    </source>
</evidence>
<keyword evidence="10" id="KW-0812">Transmembrane</keyword>
<dbReference type="PRINTS" id="PR00724">
    <property type="entry name" value="CRBOXYPTASEC"/>
</dbReference>
<keyword evidence="10" id="KW-0472">Membrane</keyword>
<evidence type="ECO:0000256" key="10">
    <source>
        <dbReference type="SAM" id="Phobius"/>
    </source>
</evidence>
<dbReference type="GO" id="GO:0004185">
    <property type="term" value="F:serine-type carboxypeptidase activity"/>
    <property type="evidence" value="ECO:0007669"/>
    <property type="project" value="UniProtKB-UniRule"/>
</dbReference>
<feature type="transmembrane region" description="Helical" evidence="10">
    <location>
        <begin position="34"/>
        <end position="56"/>
    </location>
</feature>
<evidence type="ECO:0000256" key="7">
    <source>
        <dbReference type="ARBA" id="ARBA00023157"/>
    </source>
</evidence>
<dbReference type="PROSITE" id="PS00560">
    <property type="entry name" value="CARBOXYPEPT_SER_HIS"/>
    <property type="match status" value="1"/>
</dbReference>
<dbReference type="SUPFAM" id="SSF53474">
    <property type="entry name" value="alpha/beta-Hydrolases"/>
    <property type="match status" value="1"/>
</dbReference>
<keyword evidence="7" id="KW-1015">Disulfide bond</keyword>
<dbReference type="GO" id="GO:0005576">
    <property type="term" value="C:extracellular region"/>
    <property type="evidence" value="ECO:0007669"/>
    <property type="project" value="UniProtKB-SubCell"/>
</dbReference>
<comment type="similarity">
    <text evidence="2 9">Belongs to the peptidase S10 family.</text>
</comment>
<dbReference type="FunFam" id="3.40.50.11320:FF:000002">
    <property type="entry name" value="Carboxypeptidase"/>
    <property type="match status" value="1"/>
</dbReference>
<reference evidence="11" key="1">
    <citation type="submission" date="2021-03" db="EMBL/GenBank/DDBJ databases">
        <authorList>
            <consortium name="Genoscope - CEA"/>
            <person name="William W."/>
        </authorList>
    </citation>
    <scope>NUCLEOTIDE SEQUENCE</scope>
    <source>
        <strain evidence="11">Doubled-haploid Pahang</strain>
    </source>
</reference>
<keyword evidence="8" id="KW-0325">Glycoprotein</keyword>
<proteinExistence type="inferred from homology"/>
<evidence type="ECO:0000313" key="11">
    <source>
        <dbReference type="EMBL" id="CAG1849384.1"/>
    </source>
</evidence>
<evidence type="ECO:0000256" key="6">
    <source>
        <dbReference type="ARBA" id="ARBA00022801"/>
    </source>
</evidence>
<dbReference type="PROSITE" id="PS00131">
    <property type="entry name" value="CARBOXYPEPT_SER_SER"/>
    <property type="match status" value="1"/>
</dbReference>
<keyword evidence="4 9" id="KW-0121">Carboxypeptidase</keyword>
<dbReference type="Gene3D" id="3.40.50.11320">
    <property type="match status" value="1"/>
</dbReference>
<keyword evidence="9" id="KW-0645">Protease</keyword>
<protein>
    <recommendedName>
        <fullName evidence="9">Carboxypeptidase</fullName>
        <ecNumber evidence="9">3.4.16.-</ecNumber>
    </recommendedName>
</protein>
<dbReference type="EMBL" id="HG996468">
    <property type="protein sequence ID" value="CAG1849384.1"/>
    <property type="molecule type" value="Genomic_DNA"/>
</dbReference>
<accession>A0A8D7AHY1</accession>
<evidence type="ECO:0000256" key="5">
    <source>
        <dbReference type="ARBA" id="ARBA00022729"/>
    </source>
</evidence>
<dbReference type="InterPro" id="IPR029058">
    <property type="entry name" value="AB_hydrolase_fold"/>
</dbReference>
<dbReference type="AlphaFoldDB" id="A0A8D7AHY1"/>
<dbReference type="FunFam" id="3.40.50.1820:FF:000030">
    <property type="entry name" value="Carboxypeptidase"/>
    <property type="match status" value="1"/>
</dbReference>
<evidence type="ECO:0000256" key="9">
    <source>
        <dbReference type="RuleBase" id="RU361156"/>
    </source>
</evidence>
<name>A0A8D7AHY1_MUSAM</name>
<dbReference type="Gene3D" id="3.40.50.1820">
    <property type="entry name" value="alpha/beta hydrolase"/>
    <property type="match status" value="1"/>
</dbReference>
<dbReference type="PANTHER" id="PTHR11802">
    <property type="entry name" value="SERINE PROTEASE FAMILY S10 SERINE CARBOXYPEPTIDASE"/>
    <property type="match status" value="1"/>
</dbReference>
<keyword evidence="3" id="KW-0964">Secreted</keyword>
<dbReference type="EC" id="3.4.16.-" evidence="9"/>
<evidence type="ECO:0000256" key="1">
    <source>
        <dbReference type="ARBA" id="ARBA00004613"/>
    </source>
</evidence>
<sequence length="530" mass="60453">MSFQIYISGQHKVRSHCVFPWLLLLTTKTMMDSAFSTCFFFFFFFSFYIFTLAANANQADVLLRMMRSKWSPAAQQDSLFRLSNSSKELPAVYVAPQHGLKDLDKIDRLPGQPEGQSINQYAGYVTVDHHNGRALFYYFVESPEDQAKKPLVLWLNGGPGCSSLGYGAMEELGPFRVNSDGKTLRENDHSWIDVANIIFLESPAGVGFSYSNTTSDYRSNGDRRTAEDSYTFLVNWLERFQEYKSHDFFITGESYGGHYVPQLASLILRNNMKMNQSTINLKGIAIGNAYIDRNINEIEMYEFLWAHAMFSDDTHKLIQKQCNGSDTFSLECQDAMFQARRETGEINLYNVYAPRCSAWAREQKLTQNEEYDPCDDDYVRSYLNDEKVQKALHAVPTGWGHCSSMVWTDTTVSMLAMIKKLSTRGLRVWLYRHVLISLPSSIGDIDAVVPVTSTKASLNMLDLPIRRAWLPWYIDHEVGGYVVEYKGITFVTVRGAGHEVPSYQPERSLAMITAFLQGTSLPPKKDKRMF</sequence>
<keyword evidence="10" id="KW-1133">Transmembrane helix</keyword>
<evidence type="ECO:0000256" key="3">
    <source>
        <dbReference type="ARBA" id="ARBA00022525"/>
    </source>
</evidence>
<dbReference type="PANTHER" id="PTHR11802:SF132">
    <property type="entry name" value="SERINE CARBOXYPEPTIDASE-LIKE 36-RELATED"/>
    <property type="match status" value="1"/>
</dbReference>
<keyword evidence="5" id="KW-0732">Signal</keyword>
<dbReference type="InterPro" id="IPR001563">
    <property type="entry name" value="Peptidase_S10"/>
</dbReference>
<dbReference type="InterPro" id="IPR018202">
    <property type="entry name" value="Ser_caboxypep_ser_AS"/>
</dbReference>
<dbReference type="GO" id="GO:0006508">
    <property type="term" value="P:proteolysis"/>
    <property type="evidence" value="ECO:0007669"/>
    <property type="project" value="UniProtKB-KW"/>
</dbReference>
<dbReference type="Pfam" id="PF00450">
    <property type="entry name" value="Peptidase_S10"/>
    <property type="match status" value="1"/>
</dbReference>
<organism evidence="11">
    <name type="scientific">Musa acuminata subsp. malaccensis</name>
    <name type="common">Wild banana</name>
    <name type="synonym">Musa malaccensis</name>
    <dbReference type="NCBI Taxonomy" id="214687"/>
    <lineage>
        <taxon>Eukaryota</taxon>
        <taxon>Viridiplantae</taxon>
        <taxon>Streptophyta</taxon>
        <taxon>Embryophyta</taxon>
        <taxon>Tracheophyta</taxon>
        <taxon>Spermatophyta</taxon>
        <taxon>Magnoliopsida</taxon>
        <taxon>Liliopsida</taxon>
        <taxon>Zingiberales</taxon>
        <taxon>Musaceae</taxon>
        <taxon>Musa</taxon>
    </lineage>
</organism>
<dbReference type="Gene3D" id="6.10.250.940">
    <property type="match status" value="1"/>
</dbReference>
<gene>
    <name evidence="11" type="ORF">GSMUA_209700.1</name>
</gene>
<keyword evidence="6 9" id="KW-0378">Hydrolase</keyword>
<evidence type="ECO:0000256" key="2">
    <source>
        <dbReference type="ARBA" id="ARBA00009431"/>
    </source>
</evidence>
<comment type="subcellular location">
    <subcellularLocation>
        <location evidence="1">Secreted</location>
    </subcellularLocation>
</comment>
<evidence type="ECO:0000256" key="8">
    <source>
        <dbReference type="ARBA" id="ARBA00023180"/>
    </source>
</evidence>